<gene>
    <name evidence="1" type="ORF">GMARGA_LOCUS261</name>
</gene>
<organism evidence="1 2">
    <name type="scientific">Gigaspora margarita</name>
    <dbReference type="NCBI Taxonomy" id="4874"/>
    <lineage>
        <taxon>Eukaryota</taxon>
        <taxon>Fungi</taxon>
        <taxon>Fungi incertae sedis</taxon>
        <taxon>Mucoromycota</taxon>
        <taxon>Glomeromycotina</taxon>
        <taxon>Glomeromycetes</taxon>
        <taxon>Diversisporales</taxon>
        <taxon>Gigasporaceae</taxon>
        <taxon>Gigaspora</taxon>
    </lineage>
</organism>
<comment type="caution">
    <text evidence="1">The sequence shown here is derived from an EMBL/GenBank/DDBJ whole genome shotgun (WGS) entry which is preliminary data.</text>
</comment>
<reference evidence="1 2" key="1">
    <citation type="submission" date="2021-06" db="EMBL/GenBank/DDBJ databases">
        <authorList>
            <person name="Kallberg Y."/>
            <person name="Tangrot J."/>
            <person name="Rosling A."/>
        </authorList>
    </citation>
    <scope>NUCLEOTIDE SEQUENCE [LARGE SCALE GENOMIC DNA]</scope>
    <source>
        <strain evidence="1 2">120-4 pot B 10/14</strain>
    </source>
</reference>
<protein>
    <submittedName>
        <fullName evidence="1">23428_t:CDS:1</fullName>
    </submittedName>
</protein>
<evidence type="ECO:0000313" key="2">
    <source>
        <dbReference type="Proteomes" id="UP000789901"/>
    </source>
</evidence>
<dbReference type="Proteomes" id="UP000789901">
    <property type="component" value="Unassembled WGS sequence"/>
</dbReference>
<accession>A0ABM8VVY7</accession>
<proteinExistence type="predicted"/>
<sequence length="49" mass="5922">MVKDFIEIKANFQNNYFQKQATIRAKHARLFEKRTQRSLDLVSKSTEKY</sequence>
<name>A0ABM8VVY7_GIGMA</name>
<dbReference type="EMBL" id="CAJVQB010000035">
    <property type="protein sequence ID" value="CAG8460091.1"/>
    <property type="molecule type" value="Genomic_DNA"/>
</dbReference>
<evidence type="ECO:0000313" key="1">
    <source>
        <dbReference type="EMBL" id="CAG8460091.1"/>
    </source>
</evidence>
<keyword evidence="2" id="KW-1185">Reference proteome</keyword>